<dbReference type="SUPFAM" id="SSF51735">
    <property type="entry name" value="NAD(P)-binding Rossmann-fold domains"/>
    <property type="match status" value="1"/>
</dbReference>
<dbReference type="Pfam" id="PF16363">
    <property type="entry name" value="GDP_Man_Dehyd"/>
    <property type="match status" value="1"/>
</dbReference>
<dbReference type="PANTHER" id="PTHR43725">
    <property type="entry name" value="UDP-GLUCOSE 4-EPIMERASE"/>
    <property type="match status" value="1"/>
</dbReference>
<dbReference type="AlphaFoldDB" id="A0AAU9RGY5"/>
<evidence type="ECO:0000313" key="4">
    <source>
        <dbReference type="Proteomes" id="UP000836841"/>
    </source>
</evidence>
<gene>
    <name evidence="3" type="ORF">TAV2_LOCUS4817</name>
</gene>
<accession>A0AAU9RGY5</accession>
<dbReference type="PANTHER" id="PTHR43725:SF53">
    <property type="entry name" value="UDP-ARABINOSE 4-EPIMERASE 1"/>
    <property type="match status" value="1"/>
</dbReference>
<dbReference type="InterPro" id="IPR036291">
    <property type="entry name" value="NAD(P)-bd_dom_sf"/>
</dbReference>
<protein>
    <recommendedName>
        <fullName evidence="2">NAD(P)-binding domain-containing protein</fullName>
    </recommendedName>
</protein>
<feature type="domain" description="NAD(P)-binding" evidence="2">
    <location>
        <begin position="9"/>
        <end position="82"/>
    </location>
</feature>
<dbReference type="EMBL" id="CAJVSB020000199">
    <property type="protein sequence ID" value="CAH2042847.1"/>
    <property type="molecule type" value="Genomic_DNA"/>
</dbReference>
<dbReference type="Proteomes" id="UP000836841">
    <property type="component" value="Unassembled WGS sequence"/>
</dbReference>
<dbReference type="Gene3D" id="3.40.50.720">
    <property type="entry name" value="NAD(P)-binding Rossmann-like Domain"/>
    <property type="match status" value="1"/>
</dbReference>
<evidence type="ECO:0000256" key="1">
    <source>
        <dbReference type="ARBA" id="ARBA00007637"/>
    </source>
</evidence>
<proteinExistence type="inferred from homology"/>
<keyword evidence="4" id="KW-1185">Reference proteome</keyword>
<comment type="caution">
    <text evidence="3">The sequence shown here is derived from an EMBL/GenBank/DDBJ whole genome shotgun (WGS) entry which is preliminary data.</text>
</comment>
<name>A0AAU9RGY5_THLAR</name>
<sequence>MLLNLGFQGESILVLQDNLSRGNLGAVKVLQEIFPEPGRLQFIYADLGDAKAVNKIFSENAFDAVMHFAAVAYVGESTLDPLK</sequence>
<comment type="similarity">
    <text evidence="1">Belongs to the NAD(P)-dependent epimerase/dehydratase family.</text>
</comment>
<evidence type="ECO:0000313" key="3">
    <source>
        <dbReference type="EMBL" id="CAH2042847.1"/>
    </source>
</evidence>
<organism evidence="3 4">
    <name type="scientific">Thlaspi arvense</name>
    <name type="common">Field penny-cress</name>
    <dbReference type="NCBI Taxonomy" id="13288"/>
    <lineage>
        <taxon>Eukaryota</taxon>
        <taxon>Viridiplantae</taxon>
        <taxon>Streptophyta</taxon>
        <taxon>Embryophyta</taxon>
        <taxon>Tracheophyta</taxon>
        <taxon>Spermatophyta</taxon>
        <taxon>Magnoliopsida</taxon>
        <taxon>eudicotyledons</taxon>
        <taxon>Gunneridae</taxon>
        <taxon>Pentapetalae</taxon>
        <taxon>rosids</taxon>
        <taxon>malvids</taxon>
        <taxon>Brassicales</taxon>
        <taxon>Brassicaceae</taxon>
        <taxon>Thlaspideae</taxon>
        <taxon>Thlaspi</taxon>
    </lineage>
</organism>
<dbReference type="InterPro" id="IPR016040">
    <property type="entry name" value="NAD(P)-bd_dom"/>
</dbReference>
<evidence type="ECO:0000259" key="2">
    <source>
        <dbReference type="Pfam" id="PF16363"/>
    </source>
</evidence>
<reference evidence="3 4" key="1">
    <citation type="submission" date="2022-03" db="EMBL/GenBank/DDBJ databases">
        <authorList>
            <person name="Nunn A."/>
            <person name="Chopra R."/>
            <person name="Nunn A."/>
            <person name="Contreras Garrido A."/>
        </authorList>
    </citation>
    <scope>NUCLEOTIDE SEQUENCE [LARGE SCALE GENOMIC DNA]</scope>
</reference>